<feature type="transmembrane region" description="Helical" evidence="10">
    <location>
        <begin position="334"/>
        <end position="353"/>
    </location>
</feature>
<evidence type="ECO:0000256" key="7">
    <source>
        <dbReference type="ARBA" id="ARBA00022989"/>
    </source>
</evidence>
<feature type="transmembrane region" description="Helical" evidence="10">
    <location>
        <begin position="451"/>
        <end position="467"/>
    </location>
</feature>
<evidence type="ECO:0000256" key="1">
    <source>
        <dbReference type="ARBA" id="ARBA00004429"/>
    </source>
</evidence>
<evidence type="ECO:0000256" key="8">
    <source>
        <dbReference type="ARBA" id="ARBA00023063"/>
    </source>
</evidence>
<feature type="transmembrane region" description="Helical" evidence="10">
    <location>
        <begin position="119"/>
        <end position="139"/>
    </location>
</feature>
<keyword evidence="8 10" id="KW-0534">Nitrate assimilation</keyword>
<dbReference type="GO" id="GO:0015113">
    <property type="term" value="F:nitrite transmembrane transporter activity"/>
    <property type="evidence" value="ECO:0007669"/>
    <property type="project" value="InterPro"/>
</dbReference>
<dbReference type="SUPFAM" id="SSF103473">
    <property type="entry name" value="MFS general substrate transporter"/>
    <property type="match status" value="1"/>
</dbReference>
<dbReference type="GO" id="GO:0042128">
    <property type="term" value="P:nitrate assimilation"/>
    <property type="evidence" value="ECO:0007669"/>
    <property type="project" value="UniProtKB-UniRule"/>
</dbReference>
<dbReference type="Pfam" id="PF07690">
    <property type="entry name" value="MFS_1"/>
    <property type="match status" value="1"/>
</dbReference>
<keyword evidence="3 10" id="KW-0813">Transport</keyword>
<feature type="transmembrane region" description="Helical" evidence="10">
    <location>
        <begin position="222"/>
        <end position="245"/>
    </location>
</feature>
<keyword evidence="6 10" id="KW-0812">Transmembrane</keyword>
<dbReference type="OrthoDB" id="9771451at2"/>
<evidence type="ECO:0000256" key="4">
    <source>
        <dbReference type="ARBA" id="ARBA00022475"/>
    </source>
</evidence>
<keyword evidence="9 10" id="KW-0472">Membrane</keyword>
<accession>A0A3N4NYD3</accession>
<feature type="transmembrane region" description="Helical" evidence="10">
    <location>
        <begin position="408"/>
        <end position="431"/>
    </location>
</feature>
<evidence type="ECO:0000256" key="6">
    <source>
        <dbReference type="ARBA" id="ARBA00022692"/>
    </source>
</evidence>
<organism evidence="11 12">
    <name type="scientific">Candidatus Pantoea deserta</name>
    <dbReference type="NCBI Taxonomy" id="1869313"/>
    <lineage>
        <taxon>Bacteria</taxon>
        <taxon>Pseudomonadati</taxon>
        <taxon>Pseudomonadota</taxon>
        <taxon>Gammaproteobacteria</taxon>
        <taxon>Enterobacterales</taxon>
        <taxon>Erwiniaceae</taxon>
        <taxon>Pantoea</taxon>
    </lineage>
</organism>
<evidence type="ECO:0000256" key="5">
    <source>
        <dbReference type="ARBA" id="ARBA00022519"/>
    </source>
</evidence>
<dbReference type="FunFam" id="1.20.1250.20:FF:000024">
    <property type="entry name" value="Nitrite extrusion protein NarK"/>
    <property type="match status" value="1"/>
</dbReference>
<protein>
    <recommendedName>
        <fullName evidence="10">Nitrate/nitrite transporter</fullName>
    </recommendedName>
</protein>
<feature type="transmembrane region" description="Helical" evidence="10">
    <location>
        <begin position="89"/>
        <end position="107"/>
    </location>
</feature>
<evidence type="ECO:0000313" key="11">
    <source>
        <dbReference type="EMBL" id="RPD99827.1"/>
    </source>
</evidence>
<dbReference type="Proteomes" id="UP000281332">
    <property type="component" value="Unassembled WGS sequence"/>
</dbReference>
<dbReference type="InterPro" id="IPR044772">
    <property type="entry name" value="NO3_transporter"/>
</dbReference>
<comment type="caution">
    <text evidence="11">The sequence shown here is derived from an EMBL/GenBank/DDBJ whole genome shotgun (WGS) entry which is preliminary data.</text>
</comment>
<keyword evidence="4 10" id="KW-1003">Cell membrane</keyword>
<evidence type="ECO:0000256" key="3">
    <source>
        <dbReference type="ARBA" id="ARBA00022448"/>
    </source>
</evidence>
<dbReference type="GO" id="GO:0005886">
    <property type="term" value="C:plasma membrane"/>
    <property type="evidence" value="ECO:0007669"/>
    <property type="project" value="UniProtKB-SubCell"/>
</dbReference>
<evidence type="ECO:0000256" key="9">
    <source>
        <dbReference type="ARBA" id="ARBA00023136"/>
    </source>
</evidence>
<keyword evidence="7 10" id="KW-1133">Transmembrane helix</keyword>
<dbReference type="InterPro" id="IPR004737">
    <property type="entry name" value="NO3_transporter_NarK/NarU-like"/>
</dbReference>
<keyword evidence="5" id="KW-0997">Cell inner membrane</keyword>
<evidence type="ECO:0000256" key="2">
    <source>
        <dbReference type="ARBA" id="ARBA00008432"/>
    </source>
</evidence>
<evidence type="ECO:0000256" key="10">
    <source>
        <dbReference type="RuleBase" id="RU366033"/>
    </source>
</evidence>
<keyword evidence="12" id="KW-1185">Reference proteome</keyword>
<feature type="transmembrane region" description="Helical" evidence="10">
    <location>
        <begin position="53"/>
        <end position="77"/>
    </location>
</feature>
<dbReference type="GO" id="GO:0015112">
    <property type="term" value="F:nitrate transmembrane transporter activity"/>
    <property type="evidence" value="ECO:0007669"/>
    <property type="project" value="UniProtKB-UniRule"/>
</dbReference>
<feature type="transmembrane region" description="Helical" evidence="10">
    <location>
        <begin position="266"/>
        <end position="289"/>
    </location>
</feature>
<evidence type="ECO:0000313" key="12">
    <source>
        <dbReference type="Proteomes" id="UP000281332"/>
    </source>
</evidence>
<dbReference type="InterPro" id="IPR036259">
    <property type="entry name" value="MFS_trans_sf"/>
</dbReference>
<reference evidence="11 12" key="1">
    <citation type="submission" date="2018-11" db="EMBL/GenBank/DDBJ databases">
        <title>Whole genome sequencing of Pantoea sp. RIT388.</title>
        <authorList>
            <person name="Gan H.M."/>
            <person name="Hudson A.O."/>
        </authorList>
    </citation>
    <scope>NUCLEOTIDE SEQUENCE [LARGE SCALE GENOMIC DNA]</scope>
    <source>
        <strain evidence="11 12">RIT388</strain>
    </source>
</reference>
<sequence>MTTRRQRDKSGCCLLGGCVSENSRSGHGALEKWAPEDQQFWESQGKSVARRNLIISVCALLLAFCVWMLFSAVAVNLNRVGFNFTVDQLFLLTALPSLSGALFRVPYSFVVPVVGGRLWTVISTAVLIIPCVWLGFAVQDPSTPYGVFIIISLFCGLAGANFASSMGNISLFYPKNKQGAALGINGGLGNLGVSVMQLIAPLIIVVPFFVAGTTLADGSQLWLANAAWVWVPLLALASVAAWCGMNDIAGMRASLRDQLPVLKQGHLWTLGLLYLATFGSFIGFSAGFAMLAKTQFPQVDIIHLAFFGPFLGALARSAGGFLSDKFGGVRVTSINFLLMTMFSALLFLTLPGTTGGSFLGFYVVFMGLFLTAGLGSGSTFQMIAVIFRQITLERMTKLGRTPEEAQHAAVTDTAAALGFISALGAVGGFFIPKAFGTSLTLTGSPVGAMKIFLFFYIVCLLVTWLLYGRRKTHNN</sequence>
<feature type="transmembrane region" description="Helical" evidence="10">
    <location>
        <begin position="145"/>
        <end position="167"/>
    </location>
</feature>
<dbReference type="GO" id="GO:0015291">
    <property type="term" value="F:secondary active transmembrane transporter activity"/>
    <property type="evidence" value="ECO:0007669"/>
    <property type="project" value="UniProtKB-ARBA"/>
</dbReference>
<dbReference type="InterPro" id="IPR011701">
    <property type="entry name" value="MFS"/>
</dbReference>
<dbReference type="CDD" id="cd17341">
    <property type="entry name" value="MFS_NRT2_like"/>
    <property type="match status" value="1"/>
</dbReference>
<comment type="subcellular location">
    <subcellularLocation>
        <location evidence="1">Cell inner membrane</location>
        <topology evidence="1">Multi-pass membrane protein</topology>
    </subcellularLocation>
    <subcellularLocation>
        <location evidence="10">Cell membrane</location>
        <topology evidence="10">Multi-pass membrane protein</topology>
    </subcellularLocation>
</comment>
<dbReference type="EMBL" id="RMVG01000009">
    <property type="protein sequence ID" value="RPD99827.1"/>
    <property type="molecule type" value="Genomic_DNA"/>
</dbReference>
<proteinExistence type="inferred from homology"/>
<gene>
    <name evidence="11" type="ORF">BBB56_13340</name>
</gene>
<feature type="transmembrane region" description="Helical" evidence="10">
    <location>
        <begin position="188"/>
        <end position="210"/>
    </location>
</feature>
<dbReference type="NCBIfam" id="TIGR00886">
    <property type="entry name" value="2A0108"/>
    <property type="match status" value="1"/>
</dbReference>
<feature type="transmembrane region" description="Helical" evidence="10">
    <location>
        <begin position="301"/>
        <end position="322"/>
    </location>
</feature>
<comment type="similarity">
    <text evidence="2 10">Belongs to the major facilitator superfamily. Nitrate/nitrite porter (TC 2.A.1.8) family.</text>
</comment>
<dbReference type="PANTHER" id="PTHR23515">
    <property type="entry name" value="HIGH-AFFINITY NITRATE TRANSPORTER 2.3"/>
    <property type="match status" value="1"/>
</dbReference>
<dbReference type="Gene3D" id="1.20.1250.20">
    <property type="entry name" value="MFS general substrate transporter like domains"/>
    <property type="match status" value="1"/>
</dbReference>
<feature type="transmembrane region" description="Helical" evidence="10">
    <location>
        <begin position="359"/>
        <end position="387"/>
    </location>
</feature>
<dbReference type="AlphaFoldDB" id="A0A3N4NYD3"/>
<name>A0A3N4NYD3_9GAMM</name>